<reference evidence="1 2" key="1">
    <citation type="submission" date="2021-06" db="EMBL/GenBank/DDBJ databases">
        <authorList>
            <person name="Palmer J.M."/>
        </authorList>
    </citation>
    <scope>NUCLEOTIDE SEQUENCE [LARGE SCALE GENOMIC DNA]</scope>
    <source>
        <strain evidence="1 2">GA_2019</strain>
        <tissue evidence="1">Muscle</tissue>
    </source>
</reference>
<evidence type="ECO:0000313" key="1">
    <source>
        <dbReference type="EMBL" id="MEQ2180654.1"/>
    </source>
</evidence>
<name>A0ABV0PB28_9TELE</name>
<comment type="caution">
    <text evidence="1">The sequence shown here is derived from an EMBL/GenBank/DDBJ whole genome shotgun (WGS) entry which is preliminary data.</text>
</comment>
<sequence length="103" mass="11345">MSWYHIHAADSKEARDAALSPLTHDHIGTHLDSSSMPIICTDGSPIHSMTHSPRFVVSGACRLPSSHQTLALLSVLLPLYTHSQNTNKPLQADLQRFTTKDQC</sequence>
<dbReference type="Proteomes" id="UP001476798">
    <property type="component" value="Unassembled WGS sequence"/>
</dbReference>
<protein>
    <submittedName>
        <fullName evidence="1">Uncharacterized protein</fullName>
    </submittedName>
</protein>
<keyword evidence="2" id="KW-1185">Reference proteome</keyword>
<gene>
    <name evidence="1" type="ORF">GOODEAATRI_003385</name>
</gene>
<proteinExistence type="predicted"/>
<organism evidence="1 2">
    <name type="scientific">Goodea atripinnis</name>
    <dbReference type="NCBI Taxonomy" id="208336"/>
    <lineage>
        <taxon>Eukaryota</taxon>
        <taxon>Metazoa</taxon>
        <taxon>Chordata</taxon>
        <taxon>Craniata</taxon>
        <taxon>Vertebrata</taxon>
        <taxon>Euteleostomi</taxon>
        <taxon>Actinopterygii</taxon>
        <taxon>Neopterygii</taxon>
        <taxon>Teleostei</taxon>
        <taxon>Neoteleostei</taxon>
        <taxon>Acanthomorphata</taxon>
        <taxon>Ovalentaria</taxon>
        <taxon>Atherinomorphae</taxon>
        <taxon>Cyprinodontiformes</taxon>
        <taxon>Goodeidae</taxon>
        <taxon>Goodea</taxon>
    </lineage>
</organism>
<dbReference type="EMBL" id="JAHRIO010070096">
    <property type="protein sequence ID" value="MEQ2180654.1"/>
    <property type="molecule type" value="Genomic_DNA"/>
</dbReference>
<accession>A0ABV0PB28</accession>
<evidence type="ECO:0000313" key="2">
    <source>
        <dbReference type="Proteomes" id="UP001476798"/>
    </source>
</evidence>